<feature type="non-terminal residue" evidence="3">
    <location>
        <position position="298"/>
    </location>
</feature>
<gene>
    <name evidence="3" type="ORF">IWQ62_004278</name>
</gene>
<dbReference type="GO" id="GO:0000493">
    <property type="term" value="P:box H/ACA snoRNP assembly"/>
    <property type="evidence" value="ECO:0007669"/>
    <property type="project" value="InterPro"/>
</dbReference>
<evidence type="ECO:0000259" key="2">
    <source>
        <dbReference type="PROSITE" id="PS51203"/>
    </source>
</evidence>
<dbReference type="SUPFAM" id="SSF49764">
    <property type="entry name" value="HSP20-like chaperones"/>
    <property type="match status" value="1"/>
</dbReference>
<dbReference type="CDD" id="cd00298">
    <property type="entry name" value="ACD_sHsps_p23-like"/>
    <property type="match status" value="1"/>
</dbReference>
<dbReference type="Pfam" id="PF21413">
    <property type="entry name" value="SHQ1-like_CS"/>
    <property type="match status" value="1"/>
</dbReference>
<feature type="region of interest" description="Disordered" evidence="1">
    <location>
        <begin position="171"/>
        <end position="192"/>
    </location>
</feature>
<organism evidence="3 4">
    <name type="scientific">Dispira parvispora</name>
    <dbReference type="NCBI Taxonomy" id="1520584"/>
    <lineage>
        <taxon>Eukaryota</taxon>
        <taxon>Fungi</taxon>
        <taxon>Fungi incertae sedis</taxon>
        <taxon>Zoopagomycota</taxon>
        <taxon>Kickxellomycotina</taxon>
        <taxon>Dimargaritomycetes</taxon>
        <taxon>Dimargaritales</taxon>
        <taxon>Dimargaritaceae</taxon>
        <taxon>Dispira</taxon>
    </lineage>
</organism>
<sequence length="298" mass="33859">MITPKFDVTQDDNFVHVTIYVPHLRTQDIDLHAQDNQLRFFARPYFLRLAFPGAIVEDERSTANYDLGLGQLVLQLSKVNPGEHFPDLDLLSTLLATTKEQQVKAQPLIQVISDQTSSTEPPSDLAGEDFDWELPQALPSQENLTSTVEYGFNNQYRGWFTHVQEVGNEINSLSSPETLDEPSRQDERVEAEEDKFDPDYYISEWMENEEISDILAHKTPWRKCYQEIRRRVQSATSQPENVSPRPPAASATVQPVESIPTDTYKDRSSTSSSKVSLSVDNLPSFLSSFSDKEKALMQ</sequence>
<dbReference type="InterPro" id="IPR007052">
    <property type="entry name" value="CS_dom"/>
</dbReference>
<dbReference type="AlphaFoldDB" id="A0A9W8AQ53"/>
<feature type="domain" description="CS" evidence="2">
    <location>
        <begin position="1"/>
        <end position="89"/>
    </location>
</feature>
<dbReference type="GO" id="GO:0005654">
    <property type="term" value="C:nucleoplasm"/>
    <property type="evidence" value="ECO:0007669"/>
    <property type="project" value="TreeGrafter"/>
</dbReference>
<proteinExistence type="predicted"/>
<dbReference type="EMBL" id="JANBPY010001375">
    <property type="protein sequence ID" value="KAJ1960307.1"/>
    <property type="molecule type" value="Genomic_DNA"/>
</dbReference>
<dbReference type="InterPro" id="IPR039742">
    <property type="entry name" value="Shq1"/>
</dbReference>
<dbReference type="InterPro" id="IPR048696">
    <property type="entry name" value="SHQ1-like_CS"/>
</dbReference>
<dbReference type="PANTHER" id="PTHR12967:SF0">
    <property type="entry name" value="PROTEIN SHQ1 HOMOLOG"/>
    <property type="match status" value="1"/>
</dbReference>
<comment type="caution">
    <text evidence="3">The sequence shown here is derived from an EMBL/GenBank/DDBJ whole genome shotgun (WGS) entry which is preliminary data.</text>
</comment>
<feature type="region of interest" description="Disordered" evidence="1">
    <location>
        <begin position="235"/>
        <end position="277"/>
    </location>
</feature>
<keyword evidence="4" id="KW-1185">Reference proteome</keyword>
<dbReference type="GO" id="GO:0005737">
    <property type="term" value="C:cytoplasm"/>
    <property type="evidence" value="ECO:0007669"/>
    <property type="project" value="TreeGrafter"/>
</dbReference>
<evidence type="ECO:0000313" key="3">
    <source>
        <dbReference type="EMBL" id="KAJ1960307.1"/>
    </source>
</evidence>
<dbReference type="InterPro" id="IPR008978">
    <property type="entry name" value="HSP20-like_chaperone"/>
</dbReference>
<name>A0A9W8AQ53_9FUNG</name>
<dbReference type="Proteomes" id="UP001150925">
    <property type="component" value="Unassembled WGS sequence"/>
</dbReference>
<accession>A0A9W8AQ53</accession>
<dbReference type="GO" id="GO:0051082">
    <property type="term" value="F:unfolded protein binding"/>
    <property type="evidence" value="ECO:0007669"/>
    <property type="project" value="TreeGrafter"/>
</dbReference>
<evidence type="ECO:0000313" key="4">
    <source>
        <dbReference type="Proteomes" id="UP001150925"/>
    </source>
</evidence>
<evidence type="ECO:0000256" key="1">
    <source>
        <dbReference type="SAM" id="MobiDB-lite"/>
    </source>
</evidence>
<dbReference type="PROSITE" id="PS51203">
    <property type="entry name" value="CS"/>
    <property type="match status" value="1"/>
</dbReference>
<protein>
    <recommendedName>
        <fullName evidence="2">CS domain-containing protein</fullName>
    </recommendedName>
</protein>
<dbReference type="OrthoDB" id="73639at2759"/>
<reference evidence="3" key="1">
    <citation type="submission" date="2022-07" db="EMBL/GenBank/DDBJ databases">
        <title>Phylogenomic reconstructions and comparative analyses of Kickxellomycotina fungi.</title>
        <authorList>
            <person name="Reynolds N.K."/>
            <person name="Stajich J.E."/>
            <person name="Barry K."/>
            <person name="Grigoriev I.V."/>
            <person name="Crous P."/>
            <person name="Smith M.E."/>
        </authorList>
    </citation>
    <scope>NUCLEOTIDE SEQUENCE</scope>
    <source>
        <strain evidence="3">RSA 1196</strain>
    </source>
</reference>
<dbReference type="PANTHER" id="PTHR12967">
    <property type="entry name" value="PROTEIN SHQ1 HOMOLOG"/>
    <property type="match status" value="1"/>
</dbReference>
<dbReference type="Gene3D" id="2.60.40.790">
    <property type="match status" value="1"/>
</dbReference>